<evidence type="ECO:0000256" key="4">
    <source>
        <dbReference type="ARBA" id="ARBA00022764"/>
    </source>
</evidence>
<feature type="domain" description="Blue (type 1) copper" evidence="9">
    <location>
        <begin position="102"/>
        <end position="181"/>
    </location>
</feature>
<evidence type="ECO:0000256" key="5">
    <source>
        <dbReference type="ARBA" id="ARBA00022982"/>
    </source>
</evidence>
<dbReference type="RefSeq" id="WP_182896506.1">
    <property type="nucleotide sequence ID" value="NZ_JACGZW010000023.1"/>
</dbReference>
<dbReference type="PANTHER" id="PTHR36507:SF1">
    <property type="entry name" value="BLL1555 PROTEIN"/>
    <property type="match status" value="1"/>
</dbReference>
<evidence type="ECO:0000259" key="9">
    <source>
        <dbReference type="Pfam" id="PF00127"/>
    </source>
</evidence>
<dbReference type="Pfam" id="PF00127">
    <property type="entry name" value="Copper-bind"/>
    <property type="match status" value="1"/>
</dbReference>
<proteinExistence type="predicted"/>
<dbReference type="SUPFAM" id="SSF49503">
    <property type="entry name" value="Cupredoxins"/>
    <property type="match status" value="1"/>
</dbReference>
<feature type="binding site" evidence="7">
    <location>
        <position position="168"/>
    </location>
    <ligand>
        <name>Cu cation</name>
        <dbReference type="ChEBI" id="CHEBI:23378"/>
    </ligand>
</feature>
<keyword evidence="2" id="KW-0813">Transport</keyword>
<feature type="compositionally biased region" description="Low complexity" evidence="8">
    <location>
        <begin position="195"/>
        <end position="214"/>
    </location>
</feature>
<dbReference type="GO" id="GO:0042597">
    <property type="term" value="C:periplasmic space"/>
    <property type="evidence" value="ECO:0007669"/>
    <property type="project" value="UniProtKB-SubCell"/>
</dbReference>
<feature type="binding site" evidence="7">
    <location>
        <position position="171"/>
    </location>
    <ligand>
        <name>Cu cation</name>
        <dbReference type="ChEBI" id="CHEBI:23378"/>
    </ligand>
</feature>
<dbReference type="InterPro" id="IPR008972">
    <property type="entry name" value="Cupredoxin"/>
</dbReference>
<evidence type="ECO:0000256" key="3">
    <source>
        <dbReference type="ARBA" id="ARBA00022723"/>
    </source>
</evidence>
<evidence type="ECO:0000313" key="10">
    <source>
        <dbReference type="EMBL" id="MBB1159855.1"/>
    </source>
</evidence>
<comment type="subcellular location">
    <subcellularLocation>
        <location evidence="1">Periplasm</location>
    </subcellularLocation>
</comment>
<organism evidence="10 11">
    <name type="scientific">Amycolatopsis dendrobii</name>
    <dbReference type="NCBI Taxonomy" id="2760662"/>
    <lineage>
        <taxon>Bacteria</taxon>
        <taxon>Bacillati</taxon>
        <taxon>Actinomycetota</taxon>
        <taxon>Actinomycetes</taxon>
        <taxon>Pseudonocardiales</taxon>
        <taxon>Pseudonocardiaceae</taxon>
        <taxon>Amycolatopsis</taxon>
    </lineage>
</organism>
<accession>A0A7W3ZFU6</accession>
<evidence type="ECO:0000256" key="2">
    <source>
        <dbReference type="ARBA" id="ARBA00022448"/>
    </source>
</evidence>
<keyword evidence="5" id="KW-0249">Electron transport</keyword>
<dbReference type="PRINTS" id="PR00155">
    <property type="entry name" value="AMICYANIN"/>
</dbReference>
<dbReference type="PANTHER" id="PTHR36507">
    <property type="entry name" value="BLL1555 PROTEIN"/>
    <property type="match status" value="1"/>
</dbReference>
<keyword evidence="4" id="KW-0574">Periplasm</keyword>
<evidence type="ECO:0000256" key="7">
    <source>
        <dbReference type="PIRSR" id="PIRSR602386-1"/>
    </source>
</evidence>
<keyword evidence="6 7" id="KW-0186">Copper</keyword>
<feature type="binding site" evidence="7">
    <location>
        <position position="132"/>
    </location>
    <ligand>
        <name>Cu cation</name>
        <dbReference type="ChEBI" id="CHEBI:23378"/>
    </ligand>
</feature>
<evidence type="ECO:0000256" key="8">
    <source>
        <dbReference type="SAM" id="MobiDB-lite"/>
    </source>
</evidence>
<dbReference type="InterPro" id="IPR035668">
    <property type="entry name" value="Amicyanin"/>
</dbReference>
<keyword evidence="11" id="KW-1185">Reference proteome</keyword>
<evidence type="ECO:0000256" key="6">
    <source>
        <dbReference type="ARBA" id="ARBA00023008"/>
    </source>
</evidence>
<sequence>MDNPEPTSAAAGTRPEAPPEAARRRRWPIAVAVVALALALVSLTTLRTGQQTAPVAAPASPQVDLAALAKQSPLAVPLYQGLAQQQGGAAAPAAAAGSAKSVEMSGYKFSPASLTIAAGDTVTWTNHDSAPHNVVVTDGPEKFTSPTMQTGGTFSHTFTKAGTYSYYCSIHPDMKATVTVQGAPAPPPSSPTAPPSSSSAPTAPSSPTHTMPMPTDAPPGNCVPKGVLQPILDHVKAAHLEESPGQQVTDLLKLDQYIKTHTVWLESVLKPVLDGSADKVVTDTLAPIIAHIKAAHLEESPGQQVTDLLSLDQYIKTHTVWLESVLTPLLNQASC</sequence>
<comment type="cofactor">
    <cofactor evidence="7">
        <name>Cu cation</name>
        <dbReference type="ChEBI" id="CHEBI:23378"/>
    </cofactor>
    <text evidence="7">Binds 1 copper ion per subunit.</text>
</comment>
<reference evidence="10 11" key="1">
    <citation type="submission" date="2020-08" db="EMBL/GenBank/DDBJ databases">
        <title>Amycolatopsis sp. nov. DR6-1 isolated from Dendrobium heterocarpum.</title>
        <authorList>
            <person name="Tedsree N."/>
            <person name="Kuncharoen N."/>
            <person name="Likhitwitayawuid K."/>
            <person name="Tanasupawat S."/>
        </authorList>
    </citation>
    <scope>NUCLEOTIDE SEQUENCE [LARGE SCALE GENOMIC DNA]</scope>
    <source>
        <strain evidence="10 11">DR6-1</strain>
    </source>
</reference>
<dbReference type="InterPro" id="IPR002386">
    <property type="entry name" value="Amicyanin/Pseudoazurin"/>
</dbReference>
<feature type="compositionally biased region" description="Pro residues" evidence="8">
    <location>
        <begin position="184"/>
        <end position="194"/>
    </location>
</feature>
<dbReference type="GO" id="GO:0009055">
    <property type="term" value="F:electron transfer activity"/>
    <property type="evidence" value="ECO:0007669"/>
    <property type="project" value="InterPro"/>
</dbReference>
<dbReference type="GO" id="GO:0005507">
    <property type="term" value="F:copper ion binding"/>
    <property type="evidence" value="ECO:0007669"/>
    <property type="project" value="InterPro"/>
</dbReference>
<evidence type="ECO:0000313" key="11">
    <source>
        <dbReference type="Proteomes" id="UP000526734"/>
    </source>
</evidence>
<dbReference type="InterPro" id="IPR052721">
    <property type="entry name" value="ET_Amicyanin"/>
</dbReference>
<dbReference type="InterPro" id="IPR000923">
    <property type="entry name" value="BlueCu_1"/>
</dbReference>
<feature type="region of interest" description="Disordered" evidence="8">
    <location>
        <begin position="1"/>
        <end position="24"/>
    </location>
</feature>
<protein>
    <submittedName>
        <fullName evidence="10">Cupredoxin family copper-binding protein</fullName>
    </submittedName>
</protein>
<dbReference type="EMBL" id="JACGZW010000023">
    <property type="protein sequence ID" value="MBB1159855.1"/>
    <property type="molecule type" value="Genomic_DNA"/>
</dbReference>
<gene>
    <name evidence="10" type="ORF">H4281_42495</name>
</gene>
<keyword evidence="3 7" id="KW-0479">Metal-binding</keyword>
<dbReference type="Proteomes" id="UP000526734">
    <property type="component" value="Unassembled WGS sequence"/>
</dbReference>
<comment type="caution">
    <text evidence="10">The sequence shown here is derived from an EMBL/GenBank/DDBJ whole genome shotgun (WGS) entry which is preliminary data.</text>
</comment>
<feature type="binding site" evidence="7">
    <location>
        <position position="174"/>
    </location>
    <ligand>
        <name>Cu cation</name>
        <dbReference type="ChEBI" id="CHEBI:23378"/>
    </ligand>
</feature>
<feature type="region of interest" description="Disordered" evidence="8">
    <location>
        <begin position="179"/>
        <end position="225"/>
    </location>
</feature>
<name>A0A7W3ZFU6_9PSEU</name>
<dbReference type="AlphaFoldDB" id="A0A7W3ZFU6"/>
<evidence type="ECO:0000256" key="1">
    <source>
        <dbReference type="ARBA" id="ARBA00004418"/>
    </source>
</evidence>
<dbReference type="CDD" id="cd13921">
    <property type="entry name" value="Amicyanin"/>
    <property type="match status" value="1"/>
</dbReference>
<dbReference type="Gene3D" id="2.60.40.420">
    <property type="entry name" value="Cupredoxins - blue copper proteins"/>
    <property type="match status" value="1"/>
</dbReference>